<evidence type="ECO:0000313" key="11">
    <source>
        <dbReference type="EMBL" id="MTI27817.1"/>
    </source>
</evidence>
<keyword evidence="4" id="KW-0547">Nucleotide-binding</keyword>
<keyword evidence="7" id="KW-0067">ATP-binding</keyword>
<dbReference type="Proteomes" id="UP000798808">
    <property type="component" value="Unassembled WGS sequence"/>
</dbReference>
<organism evidence="11 12">
    <name type="scientific">Fulvivirga kasyanovii</name>
    <dbReference type="NCBI Taxonomy" id="396812"/>
    <lineage>
        <taxon>Bacteria</taxon>
        <taxon>Pseudomonadati</taxon>
        <taxon>Bacteroidota</taxon>
        <taxon>Cytophagia</taxon>
        <taxon>Cytophagales</taxon>
        <taxon>Fulvivirgaceae</taxon>
        <taxon>Fulvivirga</taxon>
    </lineage>
</organism>
<evidence type="ECO:0000256" key="2">
    <source>
        <dbReference type="ARBA" id="ARBA00022598"/>
    </source>
</evidence>
<evidence type="ECO:0000256" key="8">
    <source>
        <dbReference type="ARBA" id="ARBA00037993"/>
    </source>
</evidence>
<evidence type="ECO:0000256" key="5">
    <source>
        <dbReference type="ARBA" id="ARBA00022785"/>
    </source>
</evidence>
<evidence type="ECO:0000256" key="10">
    <source>
        <dbReference type="ARBA" id="ARBA00047890"/>
    </source>
</evidence>
<dbReference type="InterPro" id="IPR018317">
    <property type="entry name" value="QueC"/>
</dbReference>
<sequence>MIAFNIIFRDGAEDKFTVSESTHEKNIFIPAEDAHQSDKTLSENIYRIFEQKKLTPSDEALELLNAAVSVYTADQLVSRDTYGFDNWSRYFKLYLPVVDHEKWQTALEDLQNALNFLTGDYWEIFLRKRSAKEKNDNAHVVKTVSKVSLLSGGLDSFIGVTDLLAEGNDIAVVGHHKSQGYENSAQESLIQTLRKEYSDKHIEEFLFNAQPVQKHNKYGKESSSRARSILFIGLGIAVASAYGNEIPLYIPENGLISLNIPLTSSRIGSSSTRTTHPHFLNTLGKVLKTIGVGNEIINPYQFLTKGEMIKNSKNRALIEKYYNETVSCAHPNAVHINIARKNDEKHCGYCTPCIIRRAALKHANLDRDDHYVFKINQTQPPYTDDIGRDYRAFQMALSRLKNNKPNLSFHVLRSGPLPNKKIDLSKYIGIYDRGMKEVDNFLNAQS</sequence>
<keyword evidence="2" id="KW-0436">Ligase</keyword>
<dbReference type="PANTHER" id="PTHR42914">
    <property type="entry name" value="7-CYANO-7-DEAZAGUANINE SYNTHASE"/>
    <property type="match status" value="1"/>
</dbReference>
<keyword evidence="3" id="KW-0479">Metal-binding</keyword>
<evidence type="ECO:0000256" key="6">
    <source>
        <dbReference type="ARBA" id="ARBA00022833"/>
    </source>
</evidence>
<dbReference type="InterPro" id="IPR049676">
    <property type="entry name" value="QatC"/>
</dbReference>
<proteinExistence type="inferred from homology"/>
<dbReference type="RefSeq" id="WP_155174817.1">
    <property type="nucleotide sequence ID" value="NZ_BAAAFL010000017.1"/>
</dbReference>
<keyword evidence="5" id="KW-0671">Queuosine biosynthesis</keyword>
<dbReference type="EC" id="6.3.4.20" evidence="9"/>
<evidence type="ECO:0000256" key="9">
    <source>
        <dbReference type="ARBA" id="ARBA00039149"/>
    </source>
</evidence>
<comment type="similarity">
    <text evidence="8">Belongs to the QueC family.</text>
</comment>
<name>A0ABW9RUB6_9BACT</name>
<comment type="pathway">
    <text evidence="1">Purine metabolism; 7-cyano-7-deazaguanine biosynthesis.</text>
</comment>
<evidence type="ECO:0000313" key="12">
    <source>
        <dbReference type="Proteomes" id="UP000798808"/>
    </source>
</evidence>
<dbReference type="SUPFAM" id="SSF52402">
    <property type="entry name" value="Adenine nucleotide alpha hydrolases-like"/>
    <property type="match status" value="1"/>
</dbReference>
<dbReference type="Gene3D" id="3.40.50.620">
    <property type="entry name" value="HUPs"/>
    <property type="match status" value="1"/>
</dbReference>
<evidence type="ECO:0000256" key="4">
    <source>
        <dbReference type="ARBA" id="ARBA00022741"/>
    </source>
</evidence>
<dbReference type="EMBL" id="SMLW01000643">
    <property type="protein sequence ID" value="MTI27817.1"/>
    <property type="molecule type" value="Genomic_DNA"/>
</dbReference>
<evidence type="ECO:0000256" key="1">
    <source>
        <dbReference type="ARBA" id="ARBA00005061"/>
    </source>
</evidence>
<evidence type="ECO:0000256" key="7">
    <source>
        <dbReference type="ARBA" id="ARBA00022840"/>
    </source>
</evidence>
<protein>
    <recommendedName>
        <fullName evidence="9">7-cyano-7-deazaguanine synthase</fullName>
        <ecNumber evidence="9">6.3.4.20</ecNumber>
    </recommendedName>
</protein>
<keyword evidence="6" id="KW-0862">Zinc</keyword>
<gene>
    <name evidence="11" type="ORF">E1163_22870</name>
</gene>
<dbReference type="PANTHER" id="PTHR42914:SF1">
    <property type="entry name" value="7-CYANO-7-DEAZAGUANINE SYNTHASE"/>
    <property type="match status" value="1"/>
</dbReference>
<evidence type="ECO:0000256" key="3">
    <source>
        <dbReference type="ARBA" id="ARBA00022723"/>
    </source>
</evidence>
<comment type="caution">
    <text evidence="11">The sequence shown here is derived from an EMBL/GenBank/DDBJ whole genome shotgun (WGS) entry which is preliminary data.</text>
</comment>
<dbReference type="NCBIfam" id="NF041925">
    <property type="entry name" value="QatC"/>
    <property type="match status" value="1"/>
</dbReference>
<reference evidence="11 12" key="1">
    <citation type="submission" date="2019-02" db="EMBL/GenBank/DDBJ databases">
        <authorList>
            <person name="Goldberg S.R."/>
            <person name="Haltli B.A."/>
            <person name="Correa H."/>
            <person name="Russell K.G."/>
        </authorList>
    </citation>
    <scope>NUCLEOTIDE SEQUENCE [LARGE SCALE GENOMIC DNA]</scope>
    <source>
        <strain evidence="11 12">JCM 16186</strain>
    </source>
</reference>
<dbReference type="Pfam" id="PF06508">
    <property type="entry name" value="QueC"/>
    <property type="match status" value="1"/>
</dbReference>
<keyword evidence="12" id="KW-1185">Reference proteome</keyword>
<comment type="catalytic activity">
    <reaction evidence="10">
        <text>7-carboxy-7-carbaguanine + NH4(+) + 2 ATP = 7-cyano-7-carbaguanine + 2 AMP + 2 diphosphate + 2 H(+)</text>
        <dbReference type="Rhea" id="RHEA:27982"/>
        <dbReference type="ChEBI" id="CHEBI:15378"/>
        <dbReference type="ChEBI" id="CHEBI:28938"/>
        <dbReference type="ChEBI" id="CHEBI:30616"/>
        <dbReference type="ChEBI" id="CHEBI:33019"/>
        <dbReference type="ChEBI" id="CHEBI:45075"/>
        <dbReference type="ChEBI" id="CHEBI:61036"/>
        <dbReference type="ChEBI" id="CHEBI:456215"/>
        <dbReference type="EC" id="6.3.4.20"/>
    </reaction>
</comment>
<accession>A0ABW9RUB6</accession>
<dbReference type="InterPro" id="IPR014729">
    <property type="entry name" value="Rossmann-like_a/b/a_fold"/>
</dbReference>